<evidence type="ECO:0000313" key="3">
    <source>
        <dbReference type="EMBL" id="KAJ6220659.1"/>
    </source>
</evidence>
<dbReference type="Pfam" id="PF10561">
    <property type="entry name" value="C2orf69"/>
    <property type="match status" value="2"/>
</dbReference>
<reference evidence="3" key="1">
    <citation type="submission" date="2022-12" db="EMBL/GenBank/DDBJ databases">
        <title>Genome assemblies of Blomia tropicalis.</title>
        <authorList>
            <person name="Cui Y."/>
        </authorList>
    </citation>
    <scope>NUCLEOTIDE SEQUENCE</scope>
    <source>
        <tissue evidence="3">Adult mites</tissue>
    </source>
</reference>
<dbReference type="InterPro" id="IPR018881">
    <property type="entry name" value="C2orf69_mit"/>
</dbReference>
<organism evidence="3 4">
    <name type="scientific">Blomia tropicalis</name>
    <name type="common">Mite</name>
    <dbReference type="NCBI Taxonomy" id="40697"/>
    <lineage>
        <taxon>Eukaryota</taxon>
        <taxon>Metazoa</taxon>
        <taxon>Ecdysozoa</taxon>
        <taxon>Arthropoda</taxon>
        <taxon>Chelicerata</taxon>
        <taxon>Arachnida</taxon>
        <taxon>Acari</taxon>
        <taxon>Acariformes</taxon>
        <taxon>Sarcoptiformes</taxon>
        <taxon>Astigmata</taxon>
        <taxon>Glycyphagoidea</taxon>
        <taxon>Echimyopodidae</taxon>
        <taxon>Blomia</taxon>
    </lineage>
</organism>
<feature type="region of interest" description="Disordered" evidence="1">
    <location>
        <begin position="1005"/>
        <end position="1028"/>
    </location>
</feature>
<sequence length="1028" mass="121075">MSDQDDNSIKLEYLKLEGLTGKYENVIFVPKRKCSNFSNFHPDVVLYFGGDMQNFSKLMIKDPAFIFENYSLESIAQKLSLRFETSSIVVVQPTNQFQHRFSCFDNFYSSNDQYGTPSWSKNEADNINVQEFNSFKHLEQLIVRLTYNREGNSSEETNCTFPKRIALITFSKGGCVAYQLIVDMKEYLSSKIELSHLYLLDIGHNGERRIWLTDESTIESKLMEKIAKLYINLVTKKKESDSSLVTFKTCFFQPYFAMLKSDIERRRIDSMFYDWMLNLRHGGIEAIKYFLKSFIGAVQLESDFSLQTRSVQNFLIEQYFLCFTFVDINIYLMWAQKGDPKRQYDYKTLIGEAIDYCSTSTNQCAKELMKRQQTNPRQFKQILKKVSTSWLSAMIEHLHIEPWGAPIKIRIEKYEGRRKKFLMTKHLNTYTFEDLRNAPPIEFKLQWAFRAISYDLMVPISMGQFTKNFTTAADTLEEYNAKIHRKILLVSIKNLLVEDLYHLTPENRNVFLSSECEYYGMITFVLKVDQICSNQLNLSPFEIWQLLLRLVILPKLQKKERGPNIPELNPNITVDEFKRKYNLLFGVDDEIQEYFIFEFGFFTKLFRNKTNKKEMICEFMGDFVYHLKSDQQSTDKTLNMEKEENKNADTFELVIEGGDNVEKNIPLIIAYITFFKPYLMWLHFVTFYKTVNNDILTISMNINANKNSRKLFHKRFTETFVYYQTETYKKNVNTDKKANQMYEFLSEVLYEDLNGKVVPIFNEFDFLLVFVEIKDQNYNLKPPIDGDVLIVTSFVNYFRERFQLQMENFDHYNTKTSYKSLMFLFIKLYNDWYDPENTIFVNKEINSNIVLRKLFFNVWEKLLISEDDPFLPRNEPNDISIEEYPIQYSIPKILAWIIMTIIISIIGWKFMEVISFGFGKTTDLTTERKMDTNITTQRSLENNYYMTTIGKKTNSIFQIFTISSAVLLVVLIITIVIIFLYQKLRSSGSGSEQYARLETTAFHSMSSGNSQKAHRTTNNNSSKITQIK</sequence>
<protein>
    <submittedName>
        <fullName evidence="3">Uncharacterized protein</fullName>
    </submittedName>
</protein>
<accession>A0A9Q0RNC6</accession>
<dbReference type="PANTHER" id="PTHR31296:SF1">
    <property type="entry name" value="MITOCHONDRIAL PROTEIN C2ORF69"/>
    <property type="match status" value="1"/>
</dbReference>
<gene>
    <name evidence="3" type="ORF">RDWZM_006471</name>
</gene>
<keyword evidence="2" id="KW-1133">Transmembrane helix</keyword>
<keyword evidence="4" id="KW-1185">Reference proteome</keyword>
<dbReference type="PANTHER" id="PTHR31296">
    <property type="entry name" value="UPF0565 PROTEIN C2ORF69"/>
    <property type="match status" value="1"/>
</dbReference>
<feature type="transmembrane region" description="Helical" evidence="2">
    <location>
        <begin position="956"/>
        <end position="981"/>
    </location>
</feature>
<keyword evidence="2" id="KW-0812">Transmembrane</keyword>
<proteinExistence type="predicted"/>
<keyword evidence="2" id="KW-0472">Membrane</keyword>
<name>A0A9Q0RNC6_BLOTA</name>
<evidence type="ECO:0000313" key="4">
    <source>
        <dbReference type="Proteomes" id="UP001142055"/>
    </source>
</evidence>
<dbReference type="AlphaFoldDB" id="A0A9Q0RNC6"/>
<evidence type="ECO:0000256" key="1">
    <source>
        <dbReference type="SAM" id="MobiDB-lite"/>
    </source>
</evidence>
<dbReference type="GO" id="GO:0005739">
    <property type="term" value="C:mitochondrion"/>
    <property type="evidence" value="ECO:0007669"/>
    <property type="project" value="TreeGrafter"/>
</dbReference>
<dbReference type="EMBL" id="JAPWDV010000002">
    <property type="protein sequence ID" value="KAJ6220659.1"/>
    <property type="molecule type" value="Genomic_DNA"/>
</dbReference>
<feature type="transmembrane region" description="Helical" evidence="2">
    <location>
        <begin position="893"/>
        <end position="911"/>
    </location>
</feature>
<comment type="caution">
    <text evidence="3">The sequence shown here is derived from an EMBL/GenBank/DDBJ whole genome shotgun (WGS) entry which is preliminary data.</text>
</comment>
<evidence type="ECO:0000256" key="2">
    <source>
        <dbReference type="SAM" id="Phobius"/>
    </source>
</evidence>
<dbReference type="Proteomes" id="UP001142055">
    <property type="component" value="Chromosome 2"/>
</dbReference>